<reference evidence="1 2" key="1">
    <citation type="submission" date="2022-11" db="EMBL/GenBank/DDBJ databases">
        <title>The characterization of three novel Bacteroidetes species and genomic analysis of their roles in tidal elemental geochemical cycles.</title>
        <authorList>
            <person name="Ma K."/>
        </authorList>
    </citation>
    <scope>NUCLEOTIDE SEQUENCE [LARGE SCALE GENOMIC DNA]</scope>
    <source>
        <strain evidence="1 2">M17</strain>
    </source>
</reference>
<protein>
    <submittedName>
        <fullName evidence="1">Uncharacterized protein</fullName>
    </submittedName>
</protein>
<proteinExistence type="predicted"/>
<dbReference type="EMBL" id="JAPFQN010000018">
    <property type="protein sequence ID" value="MCX2746162.1"/>
    <property type="molecule type" value="Genomic_DNA"/>
</dbReference>
<sequence>MKIYIKQKGRKYFIHQNQETPPIITGYWEYDKDDGLRALFYDHNGKEILKVSIGKCPWIGGPTSYLIHLINENNIIEVELKNRWKSHYKFKADHIDYDFYEHFGHKKSLFKGESQVAKFDKAIYNWGERDSGYAIFNSDEKVELILGLWIMKDMGEWNEGDVSADFGNINFLAKEWNNYWTPKR</sequence>
<name>A0ABT3RWL4_9BACT</name>
<evidence type="ECO:0000313" key="2">
    <source>
        <dbReference type="Proteomes" id="UP001209885"/>
    </source>
</evidence>
<accession>A0ABT3RWL4</accession>
<keyword evidence="2" id="KW-1185">Reference proteome</keyword>
<evidence type="ECO:0000313" key="1">
    <source>
        <dbReference type="EMBL" id="MCX2746162.1"/>
    </source>
</evidence>
<dbReference type="Proteomes" id="UP001209885">
    <property type="component" value="Unassembled WGS sequence"/>
</dbReference>
<gene>
    <name evidence="1" type="ORF">OO013_19945</name>
</gene>
<comment type="caution">
    <text evidence="1">The sequence shown here is derived from an EMBL/GenBank/DDBJ whole genome shotgun (WGS) entry which is preliminary data.</text>
</comment>
<organism evidence="1 2">
    <name type="scientific">Mangrovivirga halotolerans</name>
    <dbReference type="NCBI Taxonomy" id="2993936"/>
    <lineage>
        <taxon>Bacteria</taxon>
        <taxon>Pseudomonadati</taxon>
        <taxon>Bacteroidota</taxon>
        <taxon>Cytophagia</taxon>
        <taxon>Cytophagales</taxon>
        <taxon>Mangrovivirgaceae</taxon>
        <taxon>Mangrovivirga</taxon>
    </lineage>
</organism>
<dbReference type="RefSeq" id="WP_266058888.1">
    <property type="nucleotide sequence ID" value="NZ_JAPFQN010000018.1"/>
</dbReference>